<gene>
    <name evidence="11" type="ORF">BJP41_01560</name>
</gene>
<evidence type="ECO:0000256" key="4">
    <source>
        <dbReference type="ARBA" id="ARBA00022490"/>
    </source>
</evidence>
<evidence type="ECO:0000256" key="7">
    <source>
        <dbReference type="ARBA" id="ARBA00022741"/>
    </source>
</evidence>
<evidence type="ECO:0000256" key="2">
    <source>
        <dbReference type="ARBA" id="ARBA00007599"/>
    </source>
</evidence>
<dbReference type="InterPro" id="IPR027417">
    <property type="entry name" value="P-loop_NTPase"/>
</dbReference>
<dbReference type="NCBIfam" id="TIGR00150">
    <property type="entry name" value="T6A_YjeE"/>
    <property type="match status" value="1"/>
</dbReference>
<dbReference type="PANTHER" id="PTHR33540:SF2">
    <property type="entry name" value="TRNA THREONYLCARBAMOYLADENOSINE BIOSYNTHESIS PROTEIN TSAE"/>
    <property type="match status" value="1"/>
</dbReference>
<dbReference type="Gene3D" id="3.40.50.300">
    <property type="entry name" value="P-loop containing nucleotide triphosphate hydrolases"/>
    <property type="match status" value="1"/>
</dbReference>
<dbReference type="Pfam" id="PF02367">
    <property type="entry name" value="TsaE"/>
    <property type="match status" value="1"/>
</dbReference>
<dbReference type="RefSeq" id="WP_100102961.1">
    <property type="nucleotide sequence ID" value="NZ_CADIJJ010000004.1"/>
</dbReference>
<dbReference type="SUPFAM" id="SSF52540">
    <property type="entry name" value="P-loop containing nucleoside triphosphate hydrolases"/>
    <property type="match status" value="1"/>
</dbReference>
<evidence type="ECO:0000313" key="11">
    <source>
        <dbReference type="EMBL" id="ATW29250.1"/>
    </source>
</evidence>
<name>A0A2D3T0D4_9ENTR</name>
<proteinExistence type="inferred from homology"/>
<dbReference type="GO" id="GO:0002949">
    <property type="term" value="P:tRNA threonylcarbamoyladenosine modification"/>
    <property type="evidence" value="ECO:0007669"/>
    <property type="project" value="InterPro"/>
</dbReference>
<dbReference type="InterPro" id="IPR003442">
    <property type="entry name" value="T6A_TsaE"/>
</dbReference>
<evidence type="ECO:0000256" key="9">
    <source>
        <dbReference type="ARBA" id="ARBA00022842"/>
    </source>
</evidence>
<evidence type="ECO:0000313" key="12">
    <source>
        <dbReference type="Proteomes" id="UP000230008"/>
    </source>
</evidence>
<evidence type="ECO:0000256" key="10">
    <source>
        <dbReference type="ARBA" id="ARBA00032441"/>
    </source>
</evidence>
<sequence length="168" mass="18921">MKEHFLSLIDERATLKLGAILAAASCHHAIVIALFGDLGAGKTTFSRGFIQALGYTGKVKSPTYTLVESYSLFPKTIHHFDFYRVSDPQELEWIGIRDYFNEQAICLIEWPDKGISVLPEADLELHFIYQGQKRDVQLVALSDQGVDSLKHFIDLLQNPKNDVTGILR</sequence>
<dbReference type="GO" id="GO:0005524">
    <property type="term" value="F:ATP binding"/>
    <property type="evidence" value="ECO:0007669"/>
    <property type="project" value="UniProtKB-KW"/>
</dbReference>
<protein>
    <recommendedName>
        <fullName evidence="3">tRNA threonylcarbamoyladenosine biosynthesis protein TsaE</fullName>
    </recommendedName>
    <alternativeName>
        <fullName evidence="10">t(6)A37 threonylcarbamoyladenosine biosynthesis protein TsaE</fullName>
    </alternativeName>
</protein>
<keyword evidence="11" id="KW-0808">Transferase</keyword>
<dbReference type="PANTHER" id="PTHR33540">
    <property type="entry name" value="TRNA THREONYLCARBAMOYLADENOSINE BIOSYNTHESIS PROTEIN TSAE"/>
    <property type="match status" value="1"/>
</dbReference>
<reference evidence="12" key="2">
    <citation type="submission" date="2017-11" db="EMBL/GenBank/DDBJ databases">
        <title>PacBio sequencing of new strain of the secondary endosymbiont Candidatus Hamiltonella defensa.</title>
        <authorList>
            <person name="Strand M.R."/>
            <person name="Oliver K."/>
        </authorList>
    </citation>
    <scope>NUCLEOTIDE SEQUENCE [LARGE SCALE GENOMIC DNA]</scope>
    <source>
        <strain evidence="12">A2C</strain>
    </source>
</reference>
<dbReference type="AlphaFoldDB" id="A0A2D3T0D4"/>
<keyword evidence="6" id="KW-0479">Metal-binding</keyword>
<evidence type="ECO:0000256" key="3">
    <source>
        <dbReference type="ARBA" id="ARBA00019010"/>
    </source>
</evidence>
<keyword evidence="9" id="KW-0460">Magnesium</keyword>
<evidence type="ECO:0000256" key="6">
    <source>
        <dbReference type="ARBA" id="ARBA00022723"/>
    </source>
</evidence>
<keyword evidence="7" id="KW-0547">Nucleotide-binding</keyword>
<keyword evidence="5" id="KW-0819">tRNA processing</keyword>
<dbReference type="GO" id="GO:0046872">
    <property type="term" value="F:metal ion binding"/>
    <property type="evidence" value="ECO:0007669"/>
    <property type="project" value="UniProtKB-KW"/>
</dbReference>
<keyword evidence="4" id="KW-0963">Cytoplasm</keyword>
<comment type="subcellular location">
    <subcellularLocation>
        <location evidence="1">Cytoplasm</location>
    </subcellularLocation>
</comment>
<accession>A0A2D3T0D4</accession>
<keyword evidence="8" id="KW-0067">ATP-binding</keyword>
<reference evidence="12" key="1">
    <citation type="submission" date="2016-10" db="EMBL/GenBank/DDBJ databases">
        <authorList>
            <person name="Chevignon G."/>
        </authorList>
    </citation>
    <scope>NUCLEOTIDE SEQUENCE [LARGE SCALE GENOMIC DNA]</scope>
    <source>
        <strain evidence="12">A2C</strain>
    </source>
</reference>
<dbReference type="GO" id="GO:0005737">
    <property type="term" value="C:cytoplasm"/>
    <property type="evidence" value="ECO:0007669"/>
    <property type="project" value="UniProtKB-SubCell"/>
</dbReference>
<organism evidence="11 12">
    <name type="scientific">Candidatus Williamhamiltonella defendens</name>
    <dbReference type="NCBI Taxonomy" id="138072"/>
    <lineage>
        <taxon>Bacteria</taxon>
        <taxon>Pseudomonadati</taxon>
        <taxon>Pseudomonadota</taxon>
        <taxon>Gammaproteobacteria</taxon>
        <taxon>Enterobacterales</taxon>
        <taxon>Enterobacteriaceae</taxon>
        <taxon>aphid secondary symbionts</taxon>
        <taxon>Candidatus Williamhamiltonella</taxon>
    </lineage>
</organism>
<comment type="similarity">
    <text evidence="2">Belongs to the TsaE family.</text>
</comment>
<dbReference type="GO" id="GO:0016740">
    <property type="term" value="F:transferase activity"/>
    <property type="evidence" value="ECO:0007669"/>
    <property type="project" value="UniProtKB-KW"/>
</dbReference>
<dbReference type="Proteomes" id="UP000230008">
    <property type="component" value="Chromosome"/>
</dbReference>
<evidence type="ECO:0000256" key="8">
    <source>
        <dbReference type="ARBA" id="ARBA00022840"/>
    </source>
</evidence>
<dbReference type="EMBL" id="CP017606">
    <property type="protein sequence ID" value="ATW29250.1"/>
    <property type="molecule type" value="Genomic_DNA"/>
</dbReference>
<evidence type="ECO:0000256" key="1">
    <source>
        <dbReference type="ARBA" id="ARBA00004496"/>
    </source>
</evidence>
<evidence type="ECO:0000256" key="5">
    <source>
        <dbReference type="ARBA" id="ARBA00022694"/>
    </source>
</evidence>